<dbReference type="PANTHER" id="PTHR33112:SF9">
    <property type="entry name" value="HETEROKARYON INCOMPATIBILITY DOMAIN-CONTAINING PROTEIN"/>
    <property type="match status" value="1"/>
</dbReference>
<dbReference type="Pfam" id="PF06985">
    <property type="entry name" value="HET"/>
    <property type="match status" value="1"/>
</dbReference>
<feature type="non-terminal residue" evidence="2">
    <location>
        <position position="403"/>
    </location>
</feature>
<dbReference type="STRING" id="413071.G9N3N2"/>
<dbReference type="eggNOG" id="ENOG502S8TM">
    <property type="taxonomic scope" value="Eukaryota"/>
</dbReference>
<dbReference type="Proteomes" id="UP000007115">
    <property type="component" value="Unassembled WGS sequence"/>
</dbReference>
<dbReference type="InterPro" id="IPR010730">
    <property type="entry name" value="HET"/>
</dbReference>
<dbReference type="InParanoid" id="G9N3N2"/>
<dbReference type="OMA" id="NECEATH"/>
<dbReference type="PANTHER" id="PTHR33112">
    <property type="entry name" value="DOMAIN PROTEIN, PUTATIVE-RELATED"/>
    <property type="match status" value="1"/>
</dbReference>
<protein>
    <recommendedName>
        <fullName evidence="1">Heterokaryon incompatibility domain-containing protein</fullName>
    </recommendedName>
</protein>
<keyword evidence="3" id="KW-1185">Reference proteome</keyword>
<feature type="domain" description="Heterokaryon incompatibility" evidence="1">
    <location>
        <begin position="117"/>
        <end position="258"/>
    </location>
</feature>
<reference evidence="2 3" key="1">
    <citation type="journal article" date="2011" name="Genome Biol.">
        <title>Comparative genome sequence analysis underscores mycoparasitism as the ancestral life style of Trichoderma.</title>
        <authorList>
            <person name="Kubicek C.P."/>
            <person name="Herrera-Estrella A."/>
            <person name="Seidl-Seiboth V."/>
            <person name="Martinez D.A."/>
            <person name="Druzhinina I.S."/>
            <person name="Thon M."/>
            <person name="Zeilinger S."/>
            <person name="Casas-Flores S."/>
            <person name="Horwitz B.A."/>
            <person name="Mukherjee P.K."/>
            <person name="Mukherjee M."/>
            <person name="Kredics L."/>
            <person name="Alcaraz L.D."/>
            <person name="Aerts A."/>
            <person name="Antal Z."/>
            <person name="Atanasova L."/>
            <person name="Cervantes-Badillo M.G."/>
            <person name="Challacombe J."/>
            <person name="Chertkov O."/>
            <person name="McCluskey K."/>
            <person name="Coulpier F."/>
            <person name="Deshpande N."/>
            <person name="von Doehren H."/>
            <person name="Ebbole D.J."/>
            <person name="Esquivel-Naranjo E.U."/>
            <person name="Fekete E."/>
            <person name="Flipphi M."/>
            <person name="Glaser F."/>
            <person name="Gomez-Rodriguez E.Y."/>
            <person name="Gruber S."/>
            <person name="Han C."/>
            <person name="Henrissat B."/>
            <person name="Hermosa R."/>
            <person name="Hernandez-Onate M."/>
            <person name="Karaffa L."/>
            <person name="Kosti I."/>
            <person name="Le Crom S."/>
            <person name="Lindquist E."/>
            <person name="Lucas S."/>
            <person name="Luebeck M."/>
            <person name="Luebeck P.S."/>
            <person name="Margeot A."/>
            <person name="Metz B."/>
            <person name="Misra M."/>
            <person name="Nevalainen H."/>
            <person name="Omann M."/>
            <person name="Packer N."/>
            <person name="Perrone G."/>
            <person name="Uresti-Rivera E.E."/>
            <person name="Salamov A."/>
            <person name="Schmoll M."/>
            <person name="Seiboth B."/>
            <person name="Shapiro H."/>
            <person name="Sukno S."/>
            <person name="Tamayo-Ramos J.A."/>
            <person name="Tisch D."/>
            <person name="Wiest A."/>
            <person name="Wilkinson H.H."/>
            <person name="Zhang M."/>
            <person name="Coutinho P.M."/>
            <person name="Kenerley C.M."/>
            <person name="Monte E."/>
            <person name="Baker S.E."/>
            <person name="Grigoriev I.V."/>
        </authorList>
    </citation>
    <scope>NUCLEOTIDE SEQUENCE [LARGE SCALE GENOMIC DNA]</scope>
    <source>
        <strain evidence="3">Gv29-8 / FGSC 10586</strain>
    </source>
</reference>
<organism evidence="2 3">
    <name type="scientific">Hypocrea virens (strain Gv29-8 / FGSC 10586)</name>
    <name type="common">Gliocladium virens</name>
    <name type="synonym">Trichoderma virens</name>
    <dbReference type="NCBI Taxonomy" id="413071"/>
    <lineage>
        <taxon>Eukaryota</taxon>
        <taxon>Fungi</taxon>
        <taxon>Dikarya</taxon>
        <taxon>Ascomycota</taxon>
        <taxon>Pezizomycotina</taxon>
        <taxon>Sordariomycetes</taxon>
        <taxon>Hypocreomycetidae</taxon>
        <taxon>Hypocreales</taxon>
        <taxon>Hypocreaceae</taxon>
        <taxon>Trichoderma</taxon>
    </lineage>
</organism>
<sequence>MFWRPVTSWEASILGFTIISEESRGDYSKARCSFKLASLKASDIASQPLSNNTGSYTSLQQAIEWFQTCRMNHAHCRNTSLTDVPFKPTRLLFVQSDGENIQLRLHCSTKQLAAVPYMTLSHCWGGGSPLRLVKATLTAFQQKIDTKQLPTTFLQAAQMTKRLGCSYLWIDSLCIVQDDWDDWLREAARMGQVYKNSIGNIAATDGTDSSKGCFCIRDPRAIQPEPFDDIPDQSQYLVGGSDVFRHHILYTRGWVLQEVLLAPRVLHCCREQLYWHCDELRASEIFPNGMPASILEDYHPVTKYRSFSNELSLRWKLITYHPFTYWARLVQAYCGMSFTKTEDRAAAFSGIISLLRPHLGDYLAGLWKIFLPFELLWVAVKPSNRHKALKVPSWSWMSIDGPV</sequence>
<dbReference type="OrthoDB" id="4892393at2759"/>
<proteinExistence type="predicted"/>
<dbReference type="AlphaFoldDB" id="G9N3N2"/>
<accession>G9N3N2</accession>
<evidence type="ECO:0000313" key="2">
    <source>
        <dbReference type="EMBL" id="EHK18915.1"/>
    </source>
</evidence>
<comment type="caution">
    <text evidence="2">The sequence shown here is derived from an EMBL/GenBank/DDBJ whole genome shotgun (WGS) entry which is preliminary data.</text>
</comment>
<dbReference type="VEuPathDB" id="FungiDB:TRIVIDRAFT_157620"/>
<dbReference type="EMBL" id="ABDF02000085">
    <property type="protein sequence ID" value="EHK18915.1"/>
    <property type="molecule type" value="Genomic_DNA"/>
</dbReference>
<dbReference type="RefSeq" id="XP_013953112.1">
    <property type="nucleotide sequence ID" value="XM_014097637.1"/>
</dbReference>
<evidence type="ECO:0000259" key="1">
    <source>
        <dbReference type="Pfam" id="PF06985"/>
    </source>
</evidence>
<gene>
    <name evidence="2" type="ORF">TRIVIDRAFT_157620</name>
</gene>
<dbReference type="HOGENOM" id="CLU_002639_8_3_1"/>
<dbReference type="GeneID" id="25788389"/>
<name>G9N3N2_HYPVG</name>
<evidence type="ECO:0000313" key="3">
    <source>
        <dbReference type="Proteomes" id="UP000007115"/>
    </source>
</evidence>